<dbReference type="Proteomes" id="UP000192330">
    <property type="component" value="Unassembled WGS sequence"/>
</dbReference>
<comment type="subcellular location">
    <subcellularLocation>
        <location evidence="1">Cell membrane</location>
    </subcellularLocation>
</comment>
<comment type="similarity">
    <text evidence="2">Belongs to the bacterial sugar transferase family.</text>
</comment>
<name>A0A1W2EQF5_9RHOB</name>
<evidence type="ECO:0000256" key="1">
    <source>
        <dbReference type="ARBA" id="ARBA00004236"/>
    </source>
</evidence>
<dbReference type="GO" id="GO:0000271">
    <property type="term" value="P:polysaccharide biosynthetic process"/>
    <property type="evidence" value="ECO:0007669"/>
    <property type="project" value="UniProtKB-KW"/>
</dbReference>
<proteinExistence type="inferred from homology"/>
<organism evidence="11 12">
    <name type="scientific">Primorskyibacter flagellatus</name>
    <dbReference type="NCBI Taxonomy" id="1387277"/>
    <lineage>
        <taxon>Bacteria</taxon>
        <taxon>Pseudomonadati</taxon>
        <taxon>Pseudomonadota</taxon>
        <taxon>Alphaproteobacteria</taxon>
        <taxon>Rhodobacterales</taxon>
        <taxon>Roseobacteraceae</taxon>
        <taxon>Primorskyibacter</taxon>
    </lineage>
</organism>
<feature type="transmembrane region" description="Helical" evidence="9">
    <location>
        <begin position="39"/>
        <end position="62"/>
    </location>
</feature>
<dbReference type="STRING" id="1387277.SAMN06295998_1356"/>
<keyword evidence="8" id="KW-0270">Exopolysaccharide synthesis</keyword>
<keyword evidence="4 11" id="KW-0808">Transferase</keyword>
<dbReference type="GO" id="GO:0016780">
    <property type="term" value="F:phosphotransferase activity, for other substituted phosphate groups"/>
    <property type="evidence" value="ECO:0007669"/>
    <property type="project" value="TreeGrafter"/>
</dbReference>
<evidence type="ECO:0000256" key="9">
    <source>
        <dbReference type="SAM" id="Phobius"/>
    </source>
</evidence>
<dbReference type="PANTHER" id="PTHR30576">
    <property type="entry name" value="COLANIC BIOSYNTHESIS UDP-GLUCOSE LIPID CARRIER TRANSFERASE"/>
    <property type="match status" value="1"/>
</dbReference>
<evidence type="ECO:0000313" key="12">
    <source>
        <dbReference type="Proteomes" id="UP000192330"/>
    </source>
</evidence>
<evidence type="ECO:0000313" key="11">
    <source>
        <dbReference type="EMBL" id="SMD11368.1"/>
    </source>
</evidence>
<keyword evidence="6 9" id="KW-1133">Transmembrane helix</keyword>
<keyword evidence="5 9" id="KW-0812">Transmembrane</keyword>
<evidence type="ECO:0000259" key="10">
    <source>
        <dbReference type="Pfam" id="PF02397"/>
    </source>
</evidence>
<evidence type="ECO:0000256" key="2">
    <source>
        <dbReference type="ARBA" id="ARBA00006464"/>
    </source>
</evidence>
<accession>A0A1W2EQF5</accession>
<evidence type="ECO:0000256" key="8">
    <source>
        <dbReference type="ARBA" id="ARBA00023169"/>
    </source>
</evidence>
<gene>
    <name evidence="11" type="ORF">SAMN06295998_1356</name>
</gene>
<evidence type="ECO:0000256" key="6">
    <source>
        <dbReference type="ARBA" id="ARBA00022989"/>
    </source>
</evidence>
<dbReference type="GO" id="GO:0005886">
    <property type="term" value="C:plasma membrane"/>
    <property type="evidence" value="ECO:0007669"/>
    <property type="project" value="UniProtKB-SubCell"/>
</dbReference>
<dbReference type="InterPro" id="IPR003362">
    <property type="entry name" value="Bact_transf"/>
</dbReference>
<dbReference type="PANTHER" id="PTHR30576:SF4">
    <property type="entry name" value="UNDECAPRENYL-PHOSPHATE GALACTOSE PHOSPHOTRANSFERASE"/>
    <property type="match status" value="1"/>
</dbReference>
<evidence type="ECO:0000256" key="7">
    <source>
        <dbReference type="ARBA" id="ARBA00023136"/>
    </source>
</evidence>
<dbReference type="Pfam" id="PF02397">
    <property type="entry name" value="Bac_transf"/>
    <property type="match status" value="1"/>
</dbReference>
<evidence type="ECO:0000256" key="3">
    <source>
        <dbReference type="ARBA" id="ARBA00022475"/>
    </source>
</evidence>
<sequence length="227" mass="25670">MTMYYPYVSADAEAVQFGIGQSDRAASFYHQNTKRWIDFVLVLLTLPVVAPLIALMCLFVMLDGHNPFYSQQRIGRGGRVFRMWKMRSMVPGASAALQTYLDSNPKAQAEWNATQKLRNDPRITLIGRVLRKTSLDELPQLWNVLNGTMSLVGPRPMMVCQQDLYPGRAYYALRPGITGLWQVSDRNDSTFAGRAVFDDRYSRSVSFGTDLRVLRQTVGVVLRANGH</sequence>
<keyword evidence="3" id="KW-1003">Cell membrane</keyword>
<reference evidence="11 12" key="1">
    <citation type="submission" date="2017-04" db="EMBL/GenBank/DDBJ databases">
        <authorList>
            <person name="Afonso C.L."/>
            <person name="Miller P.J."/>
            <person name="Scott M.A."/>
            <person name="Spackman E."/>
            <person name="Goraichik I."/>
            <person name="Dimitrov K.M."/>
            <person name="Suarez D.L."/>
            <person name="Swayne D.E."/>
        </authorList>
    </citation>
    <scope>NUCLEOTIDE SEQUENCE [LARGE SCALE GENOMIC DNA]</scope>
    <source>
        <strain evidence="11 12">CGMCC 1.12644</strain>
    </source>
</reference>
<feature type="domain" description="Bacterial sugar transferase" evidence="10">
    <location>
        <begin position="34"/>
        <end position="222"/>
    </location>
</feature>
<evidence type="ECO:0000256" key="5">
    <source>
        <dbReference type="ARBA" id="ARBA00022692"/>
    </source>
</evidence>
<protein>
    <submittedName>
        <fullName evidence="11">Sugar transferase involved in LPS biosynthesis (Colanic, teichoic acid)</fullName>
    </submittedName>
</protein>
<dbReference type="RefSeq" id="WP_084355071.1">
    <property type="nucleotide sequence ID" value="NZ_FWYD01000035.1"/>
</dbReference>
<dbReference type="OrthoDB" id="9808602at2"/>
<dbReference type="AlphaFoldDB" id="A0A1W2EQF5"/>
<keyword evidence="7 9" id="KW-0472">Membrane</keyword>
<keyword evidence="12" id="KW-1185">Reference proteome</keyword>
<evidence type="ECO:0000256" key="4">
    <source>
        <dbReference type="ARBA" id="ARBA00022679"/>
    </source>
</evidence>
<dbReference type="EMBL" id="FWYD01000035">
    <property type="protein sequence ID" value="SMD11368.1"/>
    <property type="molecule type" value="Genomic_DNA"/>
</dbReference>